<comment type="caution">
    <text evidence="7">The sequence shown here is derived from an EMBL/GenBank/DDBJ whole genome shotgun (WGS) entry which is preliminary data.</text>
</comment>
<proteinExistence type="predicted"/>
<evidence type="ECO:0000256" key="1">
    <source>
        <dbReference type="ARBA" id="ARBA00011900"/>
    </source>
</evidence>
<dbReference type="PRINTS" id="PR00506">
    <property type="entry name" value="D21N6MTFRASE"/>
</dbReference>
<protein>
    <recommendedName>
        <fullName evidence="1">site-specific DNA-methyltransferase (adenine-specific)</fullName>
        <ecNumber evidence="1">2.1.1.72</ecNumber>
    </recommendedName>
</protein>
<dbReference type="InterPro" id="IPR002295">
    <property type="entry name" value="N4/N6-MTase_EcoPI_Mod-like"/>
</dbReference>
<keyword evidence="4" id="KW-0949">S-adenosyl-L-methionine</keyword>
<dbReference type="Pfam" id="PF01555">
    <property type="entry name" value="N6_N4_Mtase"/>
    <property type="match status" value="1"/>
</dbReference>
<evidence type="ECO:0000256" key="3">
    <source>
        <dbReference type="ARBA" id="ARBA00022679"/>
    </source>
</evidence>
<evidence type="ECO:0000256" key="2">
    <source>
        <dbReference type="ARBA" id="ARBA00022603"/>
    </source>
</evidence>
<dbReference type="Gene3D" id="3.40.50.150">
    <property type="entry name" value="Vaccinia Virus protein VP39"/>
    <property type="match status" value="1"/>
</dbReference>
<dbReference type="EMBL" id="JBHTJL010000018">
    <property type="protein sequence ID" value="MFD1064314.1"/>
    <property type="molecule type" value="Genomic_DNA"/>
</dbReference>
<name>A0ABW3N9G1_9FLAO</name>
<accession>A0ABW3N9G1</accession>
<dbReference type="EC" id="2.1.1.72" evidence="1"/>
<keyword evidence="8" id="KW-1185">Reference proteome</keyword>
<feature type="domain" description="DNA methylase N-4/N-6" evidence="6">
    <location>
        <begin position="2"/>
        <end position="272"/>
    </location>
</feature>
<feature type="non-terminal residue" evidence="7">
    <location>
        <position position="322"/>
    </location>
</feature>
<gene>
    <name evidence="7" type="ORF">ACFQ1Q_13750</name>
</gene>
<reference evidence="8" key="1">
    <citation type="journal article" date="2019" name="Int. J. Syst. Evol. Microbiol.">
        <title>The Global Catalogue of Microorganisms (GCM) 10K type strain sequencing project: providing services to taxonomists for standard genome sequencing and annotation.</title>
        <authorList>
            <consortium name="The Broad Institute Genomics Platform"/>
            <consortium name="The Broad Institute Genome Sequencing Center for Infectious Disease"/>
            <person name="Wu L."/>
            <person name="Ma J."/>
        </authorList>
    </citation>
    <scope>NUCLEOTIDE SEQUENCE [LARGE SCALE GENOMIC DNA]</scope>
    <source>
        <strain evidence="8">CCUG 62215</strain>
    </source>
</reference>
<evidence type="ECO:0000256" key="4">
    <source>
        <dbReference type="ARBA" id="ARBA00022691"/>
    </source>
</evidence>
<sequence>MMYPRLKLARNLLKDDGVIFISIDDNEIDNLKKVCNEIFGEENLIGQVIWKNKYGAGAKTKGFIEVHEYILAYSKTPIYNIESPLNEDVKKTYSKKDSKFETRGGYFTQPIMTNSMDDRPNLQYSIWHKGVEIKPRKQWVWSKERLEKAIENDEIVFNLKKDGEYSVRAKQYLVDENGQERLGKPLSLLNGPFTQEGTADIKNIFEENIFGFTKPVNLLKYLYSFRVNEKESKDEIYLDFFSGSGTSAEAIMKQNIKDNLNRKYILIQLPEKTAEGSDSRKAGYEFITSIGKERIRRVSSKLKAEYPDKVKDLDLGFKVFKL</sequence>
<evidence type="ECO:0000313" key="7">
    <source>
        <dbReference type="EMBL" id="MFD1064314.1"/>
    </source>
</evidence>
<keyword evidence="3 7" id="KW-0808">Transferase</keyword>
<evidence type="ECO:0000259" key="6">
    <source>
        <dbReference type="Pfam" id="PF01555"/>
    </source>
</evidence>
<dbReference type="InterPro" id="IPR029063">
    <property type="entry name" value="SAM-dependent_MTases_sf"/>
</dbReference>
<dbReference type="InterPro" id="IPR002941">
    <property type="entry name" value="DNA_methylase_N4/N6"/>
</dbReference>
<dbReference type="Proteomes" id="UP001597013">
    <property type="component" value="Unassembled WGS sequence"/>
</dbReference>
<dbReference type="GO" id="GO:0032259">
    <property type="term" value="P:methylation"/>
    <property type="evidence" value="ECO:0007669"/>
    <property type="project" value="UniProtKB-KW"/>
</dbReference>
<dbReference type="RefSeq" id="WP_386132693.1">
    <property type="nucleotide sequence ID" value="NZ_JBHTJL010000018.1"/>
</dbReference>
<dbReference type="GO" id="GO:0008168">
    <property type="term" value="F:methyltransferase activity"/>
    <property type="evidence" value="ECO:0007669"/>
    <property type="project" value="UniProtKB-KW"/>
</dbReference>
<evidence type="ECO:0000256" key="5">
    <source>
        <dbReference type="ARBA" id="ARBA00047942"/>
    </source>
</evidence>
<evidence type="ECO:0000313" key="8">
    <source>
        <dbReference type="Proteomes" id="UP001597013"/>
    </source>
</evidence>
<comment type="catalytic activity">
    <reaction evidence="5">
        <text>a 2'-deoxyadenosine in DNA + S-adenosyl-L-methionine = an N(6)-methyl-2'-deoxyadenosine in DNA + S-adenosyl-L-homocysteine + H(+)</text>
        <dbReference type="Rhea" id="RHEA:15197"/>
        <dbReference type="Rhea" id="RHEA-COMP:12418"/>
        <dbReference type="Rhea" id="RHEA-COMP:12419"/>
        <dbReference type="ChEBI" id="CHEBI:15378"/>
        <dbReference type="ChEBI" id="CHEBI:57856"/>
        <dbReference type="ChEBI" id="CHEBI:59789"/>
        <dbReference type="ChEBI" id="CHEBI:90615"/>
        <dbReference type="ChEBI" id="CHEBI:90616"/>
        <dbReference type="EC" id="2.1.1.72"/>
    </reaction>
</comment>
<dbReference type="SUPFAM" id="SSF53335">
    <property type="entry name" value="S-adenosyl-L-methionine-dependent methyltransferases"/>
    <property type="match status" value="1"/>
</dbReference>
<keyword evidence="2 7" id="KW-0489">Methyltransferase</keyword>
<organism evidence="7 8">
    <name type="scientific">Winogradskyella litorisediminis</name>
    <dbReference type="NCBI Taxonomy" id="1156618"/>
    <lineage>
        <taxon>Bacteria</taxon>
        <taxon>Pseudomonadati</taxon>
        <taxon>Bacteroidota</taxon>
        <taxon>Flavobacteriia</taxon>
        <taxon>Flavobacteriales</taxon>
        <taxon>Flavobacteriaceae</taxon>
        <taxon>Winogradskyella</taxon>
    </lineage>
</organism>